<proteinExistence type="predicted"/>
<dbReference type="EMBL" id="CP022048">
    <property type="protein sequence ID" value="ASE40186.1"/>
    <property type="molecule type" value="Genomic_DNA"/>
</dbReference>
<organism evidence="2 3">
    <name type="scientific">Brevundimonas vesicularis</name>
    <name type="common">Pseudomonas vesicularis</name>
    <dbReference type="NCBI Taxonomy" id="41276"/>
    <lineage>
        <taxon>Bacteria</taxon>
        <taxon>Pseudomonadati</taxon>
        <taxon>Pseudomonadota</taxon>
        <taxon>Alphaproteobacteria</taxon>
        <taxon>Caulobacterales</taxon>
        <taxon>Caulobacteraceae</taxon>
        <taxon>Brevundimonas</taxon>
    </lineage>
</organism>
<evidence type="ECO:0000256" key="1">
    <source>
        <dbReference type="SAM" id="Coils"/>
    </source>
</evidence>
<accession>A0A1Z3UA68</accession>
<dbReference type="KEGG" id="bvc:CEP68_12095"/>
<name>A0A1Z3UA68_BREVE</name>
<evidence type="ECO:0000313" key="2">
    <source>
        <dbReference type="EMBL" id="ASE40186.1"/>
    </source>
</evidence>
<feature type="coiled-coil region" evidence="1">
    <location>
        <begin position="118"/>
        <end position="145"/>
    </location>
</feature>
<dbReference type="Proteomes" id="UP000197050">
    <property type="component" value="Chromosome"/>
</dbReference>
<gene>
    <name evidence="2" type="ORF">CEP68_12095</name>
</gene>
<keyword evidence="1" id="KW-0175">Coiled coil</keyword>
<reference evidence="3" key="1">
    <citation type="submission" date="2017-06" db="EMBL/GenBank/DDBJ databases">
        <title>FDA dAtabase for Regulatory Grade micrObial Sequences (FDA-ARGOS): Supporting development and validation of Infectious Disease Dx tests.</title>
        <authorList>
            <person name="Minogue T."/>
            <person name="Wolcott M."/>
            <person name="Wasieloski L."/>
            <person name="Aguilar W."/>
            <person name="Moore D."/>
            <person name="Tallon L."/>
            <person name="Sadzewicz L."/>
            <person name="Sengamalay N."/>
            <person name="Ott S."/>
            <person name="Godinez A."/>
            <person name="Nagaraj S."/>
            <person name="Nadendla S."/>
            <person name="Geyer C."/>
            <person name="Sichtig H."/>
        </authorList>
    </citation>
    <scope>NUCLEOTIDE SEQUENCE [LARGE SCALE GENOMIC DNA]</scope>
    <source>
        <strain evidence="3">FDAARGOS_289</strain>
    </source>
</reference>
<sequence>MNGWQARETVLPILLSQGSLHMLTLALALSGALLIQSQPDVSKLPPEQAAQVSQVFGGMTRMFETLGTCERQFPPEVGAQVRVALANETDPQKREASAFLLAAYDKGKASERATTITQEQCTAEMQAITTEMQALKAEMEKAVGAQAD</sequence>
<dbReference type="AlphaFoldDB" id="A0A1Z3UA68"/>
<protein>
    <submittedName>
        <fullName evidence="2">Uncharacterized protein</fullName>
    </submittedName>
</protein>
<evidence type="ECO:0000313" key="3">
    <source>
        <dbReference type="Proteomes" id="UP000197050"/>
    </source>
</evidence>